<dbReference type="FunFam" id="1.25.70.10:FF:000001">
    <property type="entry name" value="Mitochondrial transcription termination factor-like"/>
    <property type="match status" value="1"/>
</dbReference>
<keyword evidence="2" id="KW-0804">Transcription</keyword>
<keyword evidence="3" id="KW-0809">Transit peptide</keyword>
<evidence type="ECO:0000313" key="4">
    <source>
        <dbReference type="EMBL" id="KAG5560975.1"/>
    </source>
</evidence>
<dbReference type="EMBL" id="JACTNZ010000002">
    <property type="protein sequence ID" value="KAG5560975.1"/>
    <property type="molecule type" value="Genomic_DNA"/>
</dbReference>
<sequence length="660" mass="75133">MGASEGKINRVMDFVVNQIGWEPSFVARRPVLISLSLEKRIVPRFAIYQVLSSKGIIKTKDICWTTLQTSEKQFLEKFVIRDGEEAPELLKLYKEKLRKGCTPNCKRSIGEKPEKERRMQWLPRRIGGCCQRVEDHKAHGVLNAVSWGIMMPLGFMAARYLKAFGPRANPLWFYTHVSLQLSGYFLGMSGGATGLVLGSMSSGNHHPCHMDFCSIYATCEGPQAQTYLELIPPSHRLLSSSLELGQHMGRLHHFEACKVMDDRVSSSSSPKNFIIKMIKFNFRNTLHRVSCAAKSSPAHSIHFLQIHPFSSSLKSLKNPANQDPLTVTYLIKSCGFSPEEAISASKRVNFESPERPDSVLAFFKNNEFTKTQISNLIKKFPQLLISDPDKILLPKFEFLKSKGFSAEDVARIVSTSPIAVRSLENLIIPSFDFCSNLLRSEEEAIAAIKRCAMLLSLDKLTHVTPNIEILREASVPNARVISSFLKQPRPFMMLSNEFRQIVEDLEKMGFDPSKGSFLRAIHVLRAVSKSLWEKKVEVYKKWGWTKDEILVAFKLFPEVMEASEDKINRVMDFAVNQLRWESSLVARRPVLFSLSLEKRIVPRFAIYQVLSSKGIIKTKYISLNTLVTSEKHFLEKFVVPYKEEAPELLKLYKEKLERAM</sequence>
<evidence type="ECO:0000256" key="1">
    <source>
        <dbReference type="ARBA" id="ARBA00007692"/>
    </source>
</evidence>
<name>A0AAV6L8E4_9ERIC</name>
<dbReference type="PANTHER" id="PTHR13068">
    <property type="entry name" value="CGI-12 PROTEIN-RELATED"/>
    <property type="match status" value="1"/>
</dbReference>
<evidence type="ECO:0000313" key="5">
    <source>
        <dbReference type="Proteomes" id="UP000823749"/>
    </source>
</evidence>
<dbReference type="GO" id="GO:0006353">
    <property type="term" value="P:DNA-templated transcription termination"/>
    <property type="evidence" value="ECO:0007669"/>
    <property type="project" value="UniProtKB-KW"/>
</dbReference>
<evidence type="ECO:0000256" key="3">
    <source>
        <dbReference type="ARBA" id="ARBA00022946"/>
    </source>
</evidence>
<reference evidence="4" key="1">
    <citation type="submission" date="2020-08" db="EMBL/GenBank/DDBJ databases">
        <title>Plant Genome Project.</title>
        <authorList>
            <person name="Zhang R.-G."/>
        </authorList>
    </citation>
    <scope>NUCLEOTIDE SEQUENCE</scope>
    <source>
        <strain evidence="4">WSP0</strain>
        <tissue evidence="4">Leaf</tissue>
    </source>
</reference>
<dbReference type="Gene3D" id="1.20.120.1770">
    <property type="match status" value="1"/>
</dbReference>
<protein>
    <recommendedName>
        <fullName evidence="6">Mitochondrial transcription termination factor family protein</fullName>
    </recommendedName>
</protein>
<proteinExistence type="inferred from homology"/>
<organism evidence="4 5">
    <name type="scientific">Rhododendron griersonianum</name>
    <dbReference type="NCBI Taxonomy" id="479676"/>
    <lineage>
        <taxon>Eukaryota</taxon>
        <taxon>Viridiplantae</taxon>
        <taxon>Streptophyta</taxon>
        <taxon>Embryophyta</taxon>
        <taxon>Tracheophyta</taxon>
        <taxon>Spermatophyta</taxon>
        <taxon>Magnoliopsida</taxon>
        <taxon>eudicotyledons</taxon>
        <taxon>Gunneridae</taxon>
        <taxon>Pentapetalae</taxon>
        <taxon>asterids</taxon>
        <taxon>Ericales</taxon>
        <taxon>Ericaceae</taxon>
        <taxon>Ericoideae</taxon>
        <taxon>Rhodoreae</taxon>
        <taxon>Rhododendron</taxon>
    </lineage>
</organism>
<dbReference type="Pfam" id="PF02536">
    <property type="entry name" value="mTERF"/>
    <property type="match status" value="2"/>
</dbReference>
<comment type="caution">
    <text evidence="4">The sequence shown here is derived from an EMBL/GenBank/DDBJ whole genome shotgun (WGS) entry which is preliminary data.</text>
</comment>
<dbReference type="GO" id="GO:0003676">
    <property type="term" value="F:nucleic acid binding"/>
    <property type="evidence" value="ECO:0007669"/>
    <property type="project" value="InterPro"/>
</dbReference>
<gene>
    <name evidence="4" type="ORF">RHGRI_004110</name>
</gene>
<dbReference type="AlphaFoldDB" id="A0AAV6L8E4"/>
<dbReference type="InterPro" id="IPR003690">
    <property type="entry name" value="MTERF"/>
</dbReference>
<dbReference type="InterPro" id="IPR038538">
    <property type="entry name" value="MTERF_sf"/>
</dbReference>
<dbReference type="SMART" id="SM00733">
    <property type="entry name" value="Mterf"/>
    <property type="match status" value="5"/>
</dbReference>
<dbReference type="Proteomes" id="UP000823749">
    <property type="component" value="Chromosome 2"/>
</dbReference>
<dbReference type="Gene3D" id="1.25.70.10">
    <property type="entry name" value="Transcription termination factor 3, mitochondrial"/>
    <property type="match status" value="2"/>
</dbReference>
<keyword evidence="2" id="KW-0806">Transcription termination</keyword>
<evidence type="ECO:0000256" key="2">
    <source>
        <dbReference type="ARBA" id="ARBA00022472"/>
    </source>
</evidence>
<dbReference type="PANTHER" id="PTHR13068:SF166">
    <property type="entry name" value="TRANSCRIPTION TERMINATION FACTOR MTERF15, MITOCHONDRIAL-LIKE"/>
    <property type="match status" value="1"/>
</dbReference>
<evidence type="ECO:0008006" key="6">
    <source>
        <dbReference type="Google" id="ProtNLM"/>
    </source>
</evidence>
<keyword evidence="5" id="KW-1185">Reference proteome</keyword>
<dbReference type="CDD" id="cd08760">
    <property type="entry name" value="Cyt_b561_FRRS1_like"/>
    <property type="match status" value="1"/>
</dbReference>
<accession>A0AAV6L8E4</accession>
<keyword evidence="2" id="KW-0805">Transcription regulation</keyword>
<comment type="similarity">
    <text evidence="1">Belongs to the mTERF family.</text>
</comment>